<evidence type="ECO:0000313" key="1">
    <source>
        <dbReference type="EMBL" id="KAJ9116896.1"/>
    </source>
</evidence>
<gene>
    <name evidence="1" type="ORF">QFC22_004553</name>
</gene>
<dbReference type="EMBL" id="JASBWU010000013">
    <property type="protein sequence ID" value="KAJ9116896.1"/>
    <property type="molecule type" value="Genomic_DNA"/>
</dbReference>
<proteinExistence type="predicted"/>
<dbReference type="Proteomes" id="UP001243375">
    <property type="component" value="Unassembled WGS sequence"/>
</dbReference>
<accession>A0ACC2X0G1</accession>
<sequence>MSDANQISNAIPTKEHSETDSSVAAKSTTSTHFCDPFATVVFRTSDNVIFRVHDYFLKAASEFFRDMLDRSVQSSSLENPISVDEASNDFEIMLLIITGRPHAVLGRAPQTWEHAEKLYRLVDKYQLDGHQLWFSELCAKEAGKQPIQALILACDRPCVDTTLARCAIAEGIPGLSANDPTITTVNFVQPSGASDGFHRMGNHMKYHVLEPNNMTLDFRLRLGFKGLVAYTHTFQGSSQSSTIDWNAMANKFVANVRSIEEKLGGSA</sequence>
<keyword evidence="2" id="KW-1185">Reference proteome</keyword>
<evidence type="ECO:0000313" key="2">
    <source>
        <dbReference type="Proteomes" id="UP001243375"/>
    </source>
</evidence>
<protein>
    <submittedName>
        <fullName evidence="1">Uncharacterized protein</fullName>
    </submittedName>
</protein>
<name>A0ACC2X0G1_9TREE</name>
<reference evidence="1" key="1">
    <citation type="submission" date="2023-04" db="EMBL/GenBank/DDBJ databases">
        <title>Draft Genome sequencing of Naganishia species isolated from polar environments using Oxford Nanopore Technology.</title>
        <authorList>
            <person name="Leo P."/>
            <person name="Venkateswaran K."/>
        </authorList>
    </citation>
    <scope>NUCLEOTIDE SEQUENCE</scope>
    <source>
        <strain evidence="1">MNA-CCFEE 5425</strain>
    </source>
</reference>
<organism evidence="1 2">
    <name type="scientific">Naganishia vaughanmartiniae</name>
    <dbReference type="NCBI Taxonomy" id="1424756"/>
    <lineage>
        <taxon>Eukaryota</taxon>
        <taxon>Fungi</taxon>
        <taxon>Dikarya</taxon>
        <taxon>Basidiomycota</taxon>
        <taxon>Agaricomycotina</taxon>
        <taxon>Tremellomycetes</taxon>
        <taxon>Filobasidiales</taxon>
        <taxon>Filobasidiaceae</taxon>
        <taxon>Naganishia</taxon>
    </lineage>
</organism>
<comment type="caution">
    <text evidence="1">The sequence shown here is derived from an EMBL/GenBank/DDBJ whole genome shotgun (WGS) entry which is preliminary data.</text>
</comment>